<reference evidence="1" key="2">
    <citation type="submission" date="2021-01" db="EMBL/GenBank/DDBJ databases">
        <authorList>
            <person name="Schikora-Tamarit M.A."/>
        </authorList>
    </citation>
    <scope>NUCLEOTIDE SEQUENCE</scope>
    <source>
        <strain evidence="1">NCAIM Y.01608</strain>
    </source>
</reference>
<name>A0A9P8PRA8_9ASCO</name>
<gene>
    <name evidence="1" type="ORF">OGATHE_001301</name>
</gene>
<evidence type="ECO:0000313" key="2">
    <source>
        <dbReference type="Proteomes" id="UP000788993"/>
    </source>
</evidence>
<dbReference type="EMBL" id="JAEUBD010000146">
    <property type="protein sequence ID" value="KAH3676811.1"/>
    <property type="molecule type" value="Genomic_DNA"/>
</dbReference>
<keyword evidence="2" id="KW-1185">Reference proteome</keyword>
<evidence type="ECO:0000313" key="1">
    <source>
        <dbReference type="EMBL" id="KAH3676811.1"/>
    </source>
</evidence>
<accession>A0A9P8PRA8</accession>
<organism evidence="1 2">
    <name type="scientific">Ogataea polymorpha</name>
    <dbReference type="NCBI Taxonomy" id="460523"/>
    <lineage>
        <taxon>Eukaryota</taxon>
        <taxon>Fungi</taxon>
        <taxon>Dikarya</taxon>
        <taxon>Ascomycota</taxon>
        <taxon>Saccharomycotina</taxon>
        <taxon>Pichiomycetes</taxon>
        <taxon>Pichiales</taxon>
        <taxon>Pichiaceae</taxon>
        <taxon>Ogataea</taxon>
    </lineage>
</organism>
<dbReference type="Proteomes" id="UP000788993">
    <property type="component" value="Unassembled WGS sequence"/>
</dbReference>
<comment type="caution">
    <text evidence="1">The sequence shown here is derived from an EMBL/GenBank/DDBJ whole genome shotgun (WGS) entry which is preliminary data.</text>
</comment>
<reference evidence="1" key="1">
    <citation type="journal article" date="2021" name="Open Biol.">
        <title>Shared evolutionary footprints suggest mitochondrial oxidative damage underlies multiple complex I losses in fungi.</title>
        <authorList>
            <person name="Schikora-Tamarit M.A."/>
            <person name="Marcet-Houben M."/>
            <person name="Nosek J."/>
            <person name="Gabaldon T."/>
        </authorList>
    </citation>
    <scope>NUCLEOTIDE SEQUENCE</scope>
    <source>
        <strain evidence="1">NCAIM Y.01608</strain>
    </source>
</reference>
<sequence length="126" mass="14686">MHLLRLKIRCGFLNVTNDLVNKWPRLSLLLNDKVPLTLLGDLDKRITSHILDTLVSFMHKLKELVDNSLQELPMCFQESWVLTNDVHDIRSDNSFVIFASLHFGQRKQILDNGDQESLFAFFVHRP</sequence>
<dbReference type="AlphaFoldDB" id="A0A9P8PRA8"/>
<proteinExistence type="predicted"/>
<protein>
    <submittedName>
        <fullName evidence="1">Uncharacterized protein</fullName>
    </submittedName>
</protein>